<proteinExistence type="inferred from homology"/>
<feature type="domain" description="Ketosynthase family 3 (KS3)" evidence="5">
    <location>
        <begin position="2"/>
        <end position="401"/>
    </location>
</feature>
<dbReference type="GO" id="GO:0004315">
    <property type="term" value="F:3-oxoacyl-[acyl-carrier-protein] synthase activity"/>
    <property type="evidence" value="ECO:0007669"/>
    <property type="project" value="TreeGrafter"/>
</dbReference>
<dbReference type="SMART" id="SM00825">
    <property type="entry name" value="PKS_KS"/>
    <property type="match status" value="1"/>
</dbReference>
<dbReference type="EMBL" id="WWHY01000001">
    <property type="protein sequence ID" value="MYR31711.1"/>
    <property type="molecule type" value="Genomic_DNA"/>
</dbReference>
<evidence type="ECO:0000256" key="3">
    <source>
        <dbReference type="ARBA" id="ARBA00023315"/>
    </source>
</evidence>
<dbReference type="PANTHER" id="PTHR11712">
    <property type="entry name" value="POLYKETIDE SYNTHASE-RELATED"/>
    <property type="match status" value="1"/>
</dbReference>
<dbReference type="Proteomes" id="UP000467124">
    <property type="component" value="Unassembled WGS sequence"/>
</dbReference>
<name>A0A7K2INZ4_9ACTN</name>
<dbReference type="InterPro" id="IPR000794">
    <property type="entry name" value="Beta-ketoacyl_synthase"/>
</dbReference>
<comment type="caution">
    <text evidence="6">The sequence shown here is derived from an EMBL/GenBank/DDBJ whole genome shotgun (WGS) entry which is preliminary data.</text>
</comment>
<accession>A0A7K2INZ4</accession>
<dbReference type="Pfam" id="PF02801">
    <property type="entry name" value="Ketoacyl-synt_C"/>
    <property type="match status" value="1"/>
</dbReference>
<dbReference type="InterPro" id="IPR020841">
    <property type="entry name" value="PKS_Beta-ketoAc_synthase_dom"/>
</dbReference>
<keyword evidence="2 4" id="KW-0808">Transferase</keyword>
<evidence type="ECO:0000313" key="7">
    <source>
        <dbReference type="Proteomes" id="UP000467124"/>
    </source>
</evidence>
<dbReference type="InterPro" id="IPR014030">
    <property type="entry name" value="Ketoacyl_synth_N"/>
</dbReference>
<gene>
    <name evidence="6" type="ORF">GTW20_05355</name>
</gene>
<evidence type="ECO:0000313" key="6">
    <source>
        <dbReference type="EMBL" id="MYR31711.1"/>
    </source>
</evidence>
<dbReference type="PROSITE" id="PS52004">
    <property type="entry name" value="KS3_2"/>
    <property type="match status" value="1"/>
</dbReference>
<organism evidence="6 7">
    <name type="scientific">Nocardiopsis alba</name>
    <dbReference type="NCBI Taxonomy" id="53437"/>
    <lineage>
        <taxon>Bacteria</taxon>
        <taxon>Bacillati</taxon>
        <taxon>Actinomycetota</taxon>
        <taxon>Actinomycetes</taxon>
        <taxon>Streptosporangiales</taxon>
        <taxon>Nocardiopsidaceae</taxon>
        <taxon>Nocardiopsis</taxon>
    </lineage>
</organism>
<evidence type="ECO:0000259" key="5">
    <source>
        <dbReference type="PROSITE" id="PS52004"/>
    </source>
</evidence>
<dbReference type="SUPFAM" id="SSF53901">
    <property type="entry name" value="Thiolase-like"/>
    <property type="match status" value="2"/>
</dbReference>
<keyword evidence="3" id="KW-0012">Acyltransferase</keyword>
<evidence type="ECO:0000256" key="2">
    <source>
        <dbReference type="ARBA" id="ARBA00022679"/>
    </source>
</evidence>
<reference evidence="6 7" key="1">
    <citation type="journal article" date="2019" name="Nat. Commun.">
        <title>The antimicrobial potential of Streptomyces from insect microbiomes.</title>
        <authorList>
            <person name="Chevrette M.G."/>
            <person name="Carlson C.M."/>
            <person name="Ortega H.E."/>
            <person name="Thomas C."/>
            <person name="Ananiev G.E."/>
            <person name="Barns K.J."/>
            <person name="Book A.J."/>
            <person name="Cagnazzo J."/>
            <person name="Carlos C."/>
            <person name="Flanigan W."/>
            <person name="Grubbs K.J."/>
            <person name="Horn H.A."/>
            <person name="Hoffmann F.M."/>
            <person name="Klassen J.L."/>
            <person name="Knack J.J."/>
            <person name="Lewin G.R."/>
            <person name="McDonald B.R."/>
            <person name="Muller L."/>
            <person name="Melo W.G.P."/>
            <person name="Pinto-Tomas A.A."/>
            <person name="Schmitz A."/>
            <person name="Wendt-Pienkowski E."/>
            <person name="Wildman S."/>
            <person name="Zhao M."/>
            <person name="Zhang F."/>
            <person name="Bugni T.S."/>
            <person name="Andes D.R."/>
            <person name="Pupo M.T."/>
            <person name="Currie C.R."/>
        </authorList>
    </citation>
    <scope>NUCLEOTIDE SEQUENCE [LARGE SCALE GENOMIC DNA]</scope>
    <source>
        <strain evidence="6 7">SID5840</strain>
    </source>
</reference>
<dbReference type="InterPro" id="IPR016039">
    <property type="entry name" value="Thiolase-like"/>
</dbReference>
<dbReference type="PANTHER" id="PTHR11712:SF322">
    <property type="entry name" value="POLYKETIDE BETA-KETOACYL SYNTHASE 2-RELATED"/>
    <property type="match status" value="1"/>
</dbReference>
<comment type="similarity">
    <text evidence="1 4">Belongs to the thiolase-like superfamily. Beta-ketoacyl-ACP synthases family.</text>
</comment>
<protein>
    <submittedName>
        <fullName evidence="6">Ketosynthase chain-length factor</fullName>
    </submittedName>
</protein>
<evidence type="ECO:0000256" key="4">
    <source>
        <dbReference type="RuleBase" id="RU003694"/>
    </source>
</evidence>
<sequence length="405" mass="41858">MTMDTVITGLGTVSPAGLGVEAYWEALVEGRTLIAPIPDFDTEGFHVHLGGKVPGFDPYDHIEGRFVVQTDAFTRFALVAAEEALRDSGVDTSVDPYATGALICSGAGGVEFGQREIEALWSEGPDRVGPYQSIAWFYAASTGQVSIRNGLKGMCGVLVTDEPGMLDALGQSARTLRRGTSSMLVGGAEAPIGSPFSLACQVGSEVLSPGVDPTTAYVPFTEGATGHVPAEGAAVALVERADVARERGARIRAVVAGQASTFGGIGVFDPGGEGLLWAARQAMERAGVSPEEVDVVFADAVGLPKADADEAATIRRLFPKGVAVTAPKTGFGRAYAGAGALDVAAAVLSLEHRIIPPTPHVLDAPFGLDLVVRVPRPARPRTALVLSRGMGGANSAVVLKHPEHA</sequence>
<dbReference type="Pfam" id="PF00109">
    <property type="entry name" value="ketoacyl-synt"/>
    <property type="match status" value="1"/>
</dbReference>
<evidence type="ECO:0000256" key="1">
    <source>
        <dbReference type="ARBA" id="ARBA00008467"/>
    </source>
</evidence>
<dbReference type="Gene3D" id="3.40.47.10">
    <property type="match status" value="2"/>
</dbReference>
<dbReference type="InterPro" id="IPR014031">
    <property type="entry name" value="Ketoacyl_synth_C"/>
</dbReference>
<dbReference type="AlphaFoldDB" id="A0A7K2INZ4"/>
<dbReference type="GO" id="GO:0006633">
    <property type="term" value="P:fatty acid biosynthetic process"/>
    <property type="evidence" value="ECO:0007669"/>
    <property type="project" value="TreeGrafter"/>
</dbReference>